<name>A0AAW0E1T9_9AGAR</name>
<dbReference type="EMBL" id="JAWWNJ010000004">
    <property type="protein sequence ID" value="KAK7057817.1"/>
    <property type="molecule type" value="Genomic_DNA"/>
</dbReference>
<dbReference type="AlphaFoldDB" id="A0AAW0E1T9"/>
<evidence type="ECO:0000256" key="1">
    <source>
        <dbReference type="SAM" id="MobiDB-lite"/>
    </source>
</evidence>
<accession>A0AAW0E1T9</accession>
<reference evidence="2 3" key="1">
    <citation type="journal article" date="2024" name="J Genomics">
        <title>Draft genome sequencing and assembly of Favolaschia claudopus CIRM-BRFM 2984 isolated from oak limbs.</title>
        <authorList>
            <person name="Navarro D."/>
            <person name="Drula E."/>
            <person name="Chaduli D."/>
            <person name="Cazenave R."/>
            <person name="Ahrendt S."/>
            <person name="Wang J."/>
            <person name="Lipzen A."/>
            <person name="Daum C."/>
            <person name="Barry K."/>
            <person name="Grigoriev I.V."/>
            <person name="Favel A."/>
            <person name="Rosso M.N."/>
            <person name="Martin F."/>
        </authorList>
    </citation>
    <scope>NUCLEOTIDE SEQUENCE [LARGE SCALE GENOMIC DNA]</scope>
    <source>
        <strain evidence="2 3">CIRM-BRFM 2984</strain>
    </source>
</reference>
<dbReference type="Gene3D" id="1.10.10.2360">
    <property type="match status" value="1"/>
</dbReference>
<keyword evidence="3" id="KW-1185">Reference proteome</keyword>
<proteinExistence type="predicted"/>
<evidence type="ECO:0000313" key="2">
    <source>
        <dbReference type="EMBL" id="KAK7057817.1"/>
    </source>
</evidence>
<feature type="region of interest" description="Disordered" evidence="1">
    <location>
        <begin position="225"/>
        <end position="264"/>
    </location>
</feature>
<sequence>MLDHYYTPRDLPDLDLTGDPLSSNPILTDLVTAKPRATACSSRPAVVDLSAIALEQLVAFDCDDSDSESGSDDGYVSTLLRIQRAAAPVALPRKIAGARRVARAVSAPHTPRVTETGGAGSAGGMDVDSEMGDLATKKNGANVTEGELFQSITATPGLESTSFEELRLETYLQSLVATGTARPQPAFAPPLVIPPAFAAQFIEHDDDNHSDNGDVDMPHVNVNIQQQQSLKTRDPRKRLMQPAPPLTVRAASFPPSAAQQWGRE</sequence>
<protein>
    <submittedName>
        <fullName evidence="2">Uncharacterized protein</fullName>
    </submittedName>
</protein>
<dbReference type="Proteomes" id="UP001362999">
    <property type="component" value="Unassembled WGS sequence"/>
</dbReference>
<evidence type="ECO:0000313" key="3">
    <source>
        <dbReference type="Proteomes" id="UP001362999"/>
    </source>
</evidence>
<organism evidence="2 3">
    <name type="scientific">Favolaschia claudopus</name>
    <dbReference type="NCBI Taxonomy" id="2862362"/>
    <lineage>
        <taxon>Eukaryota</taxon>
        <taxon>Fungi</taxon>
        <taxon>Dikarya</taxon>
        <taxon>Basidiomycota</taxon>
        <taxon>Agaricomycotina</taxon>
        <taxon>Agaricomycetes</taxon>
        <taxon>Agaricomycetidae</taxon>
        <taxon>Agaricales</taxon>
        <taxon>Marasmiineae</taxon>
        <taxon>Mycenaceae</taxon>
        <taxon>Favolaschia</taxon>
    </lineage>
</organism>
<comment type="caution">
    <text evidence="2">The sequence shown here is derived from an EMBL/GenBank/DDBJ whole genome shotgun (WGS) entry which is preliminary data.</text>
</comment>
<feature type="region of interest" description="Disordered" evidence="1">
    <location>
        <begin position="102"/>
        <end position="132"/>
    </location>
</feature>
<gene>
    <name evidence="2" type="ORF">R3P38DRAFT_2843163</name>
</gene>